<protein>
    <submittedName>
        <fullName evidence="6">Putative 3-hydroxyisobutyrate dehydrogenase-like 1, mitochondrial</fullName>
        <ecNumber evidence="6">1.1.1.31</ecNumber>
    </submittedName>
</protein>
<dbReference type="SUPFAM" id="SSF48179">
    <property type="entry name" value="6-phosphogluconate dehydrogenase C-terminal domain-like"/>
    <property type="match status" value="1"/>
</dbReference>
<dbReference type="Gene3D" id="1.10.1040.10">
    <property type="entry name" value="N-(1-d-carboxylethyl)-l-norvaline Dehydrogenase, domain 2"/>
    <property type="match status" value="1"/>
</dbReference>
<dbReference type="GO" id="GO:0008442">
    <property type="term" value="F:3-hydroxyisobutyrate dehydrogenase activity"/>
    <property type="evidence" value="ECO:0007669"/>
    <property type="project" value="UniProtKB-EC"/>
</dbReference>
<dbReference type="Pfam" id="PF14833">
    <property type="entry name" value="NAD_binding_11"/>
    <property type="match status" value="1"/>
</dbReference>
<dbReference type="GO" id="GO:0051287">
    <property type="term" value="F:NAD binding"/>
    <property type="evidence" value="ECO:0007669"/>
    <property type="project" value="InterPro"/>
</dbReference>
<proteinExistence type="predicted"/>
<dbReference type="PANTHER" id="PTHR43060">
    <property type="entry name" value="3-HYDROXYISOBUTYRATE DEHYDROGENASE-LIKE 1, MITOCHONDRIAL-RELATED"/>
    <property type="match status" value="1"/>
</dbReference>
<evidence type="ECO:0000256" key="2">
    <source>
        <dbReference type="ARBA" id="ARBA00023027"/>
    </source>
</evidence>
<keyword evidence="1 6" id="KW-0560">Oxidoreductase</keyword>
<accession>A0A212KLB9</accession>
<dbReference type="InterPro" id="IPR013328">
    <property type="entry name" value="6PGD_dom2"/>
</dbReference>
<dbReference type="AlphaFoldDB" id="A0A212KLB9"/>
<feature type="domain" description="6-phosphogluconate dehydrogenase NADP-binding" evidence="4">
    <location>
        <begin position="6"/>
        <end position="165"/>
    </location>
</feature>
<feature type="domain" description="3-hydroxyisobutyrate dehydrogenase-like NAD-binding" evidence="5">
    <location>
        <begin position="168"/>
        <end position="287"/>
    </location>
</feature>
<evidence type="ECO:0000313" key="6">
    <source>
        <dbReference type="EMBL" id="SBW12440.1"/>
    </source>
</evidence>
<reference evidence="6" key="1">
    <citation type="submission" date="2016-04" db="EMBL/GenBank/DDBJ databases">
        <authorList>
            <person name="Evans L.H."/>
            <person name="Alamgir A."/>
            <person name="Owens N."/>
            <person name="Weber N.D."/>
            <person name="Virtaneva K."/>
            <person name="Barbian K."/>
            <person name="Babar A."/>
            <person name="Rosenke K."/>
        </authorList>
    </citation>
    <scope>NUCLEOTIDE SEQUENCE</scope>
    <source>
        <strain evidence="6">92-2</strain>
    </source>
</reference>
<dbReference type="EC" id="1.1.1.31" evidence="6"/>
<feature type="active site" evidence="3">
    <location>
        <position position="174"/>
    </location>
</feature>
<evidence type="ECO:0000259" key="5">
    <source>
        <dbReference type="Pfam" id="PF14833"/>
    </source>
</evidence>
<evidence type="ECO:0000256" key="3">
    <source>
        <dbReference type="PIRSR" id="PIRSR000103-1"/>
    </source>
</evidence>
<sequence>MADKMRIGWIGTGVMGLSMAGHLQAAGWPLTVYNRTKAKTEPLLAKGAKWADTPRAVAEASDVVFTIVGYPHDVEEVTLGENGVLRGLAAGGIVCDMSTSSPVLAERIAAAAKKQGCESLDAPVTGGDVGARDAKLSIFVGGDNAAYERVLPCFNKMGTNILHCGGAGFGQKGKLANQAAIAGVMISTCESFLFAQEAGLDVAKWMELVVAGSGGSFAMNTLGRRMLKGDFAPGFFIDHFIKDLGLCLDECRRMKLVLPGITLADQLYRIMQAKGQGSKGTQALVECLAELSAKDWRACCK</sequence>
<organism evidence="6">
    <name type="scientific">uncultured Desulfovibrio sp</name>
    <dbReference type="NCBI Taxonomy" id="167968"/>
    <lineage>
        <taxon>Bacteria</taxon>
        <taxon>Pseudomonadati</taxon>
        <taxon>Thermodesulfobacteriota</taxon>
        <taxon>Desulfovibrionia</taxon>
        <taxon>Desulfovibrionales</taxon>
        <taxon>Desulfovibrionaceae</taxon>
        <taxon>Desulfovibrio</taxon>
        <taxon>environmental samples</taxon>
    </lineage>
</organism>
<keyword evidence="2" id="KW-0520">NAD</keyword>
<dbReference type="Gene3D" id="3.40.50.720">
    <property type="entry name" value="NAD(P)-binding Rossmann-like Domain"/>
    <property type="match status" value="1"/>
</dbReference>
<evidence type="ECO:0000256" key="1">
    <source>
        <dbReference type="ARBA" id="ARBA00023002"/>
    </source>
</evidence>
<dbReference type="InterPro" id="IPR036291">
    <property type="entry name" value="NAD(P)-bd_dom_sf"/>
</dbReference>
<dbReference type="RefSeq" id="WP_192111745.1">
    <property type="nucleotide sequence ID" value="NZ_CABUEN010000002.1"/>
</dbReference>
<evidence type="ECO:0000259" key="4">
    <source>
        <dbReference type="Pfam" id="PF03446"/>
    </source>
</evidence>
<dbReference type="EMBL" id="FLUP01000002">
    <property type="protein sequence ID" value="SBW12440.1"/>
    <property type="molecule type" value="Genomic_DNA"/>
</dbReference>
<dbReference type="InterPro" id="IPR029154">
    <property type="entry name" value="HIBADH-like_NADP-bd"/>
</dbReference>
<gene>
    <name evidence="6" type="ORF">KM92DES2_20521</name>
</gene>
<dbReference type="Pfam" id="PF03446">
    <property type="entry name" value="NAD_binding_2"/>
    <property type="match status" value="1"/>
</dbReference>
<name>A0A212KLB9_9BACT</name>
<dbReference type="InterPro" id="IPR015815">
    <property type="entry name" value="HIBADH-related"/>
</dbReference>
<dbReference type="PIRSF" id="PIRSF000103">
    <property type="entry name" value="HIBADH"/>
    <property type="match status" value="1"/>
</dbReference>
<dbReference type="PANTHER" id="PTHR43060:SF15">
    <property type="entry name" value="3-HYDROXYISOBUTYRATE DEHYDROGENASE-LIKE 1, MITOCHONDRIAL-RELATED"/>
    <property type="match status" value="1"/>
</dbReference>
<dbReference type="InterPro" id="IPR008927">
    <property type="entry name" value="6-PGluconate_DH-like_C_sf"/>
</dbReference>
<dbReference type="InterPro" id="IPR006115">
    <property type="entry name" value="6PGDH_NADP-bd"/>
</dbReference>
<dbReference type="GO" id="GO:0050661">
    <property type="term" value="F:NADP binding"/>
    <property type="evidence" value="ECO:0007669"/>
    <property type="project" value="InterPro"/>
</dbReference>
<dbReference type="SUPFAM" id="SSF51735">
    <property type="entry name" value="NAD(P)-binding Rossmann-fold domains"/>
    <property type="match status" value="1"/>
</dbReference>